<comment type="caution">
    <text evidence="2">The sequence shown here is derived from an EMBL/GenBank/DDBJ whole genome shotgun (WGS) entry which is preliminary data.</text>
</comment>
<organism evidence="2 3">
    <name type="scientific">Algoriphagus namhaensis</name>
    <dbReference type="NCBI Taxonomy" id="915353"/>
    <lineage>
        <taxon>Bacteria</taxon>
        <taxon>Pseudomonadati</taxon>
        <taxon>Bacteroidota</taxon>
        <taxon>Cytophagia</taxon>
        <taxon>Cytophagales</taxon>
        <taxon>Cyclobacteriaceae</taxon>
        <taxon>Algoriphagus</taxon>
    </lineage>
</organism>
<keyword evidence="3" id="KW-1185">Reference proteome</keyword>
<protein>
    <recommendedName>
        <fullName evidence="4">DUF4421 domain-containing protein</fullName>
    </recommendedName>
</protein>
<name>A0ABV8AU00_9BACT</name>
<keyword evidence="1" id="KW-0732">Signal</keyword>
<gene>
    <name evidence="2" type="ORF">ACFOSV_14885</name>
</gene>
<sequence length="327" mass="37820">MRFTKYILFALSLLICSVSQAQEEDIFGISEKAKAPKSNSSVGNVFRNVLEQFSLEISGGAAYHQTKMPFYSETPYNFPFYQYQNFDNKLELTEETPIDMKSSDWAMPLNAGIRINLFSLLTIGGGYGREWGNFSNMRGGDHEFNFDASSYQVSKLYGTVGLVLYDAKRRQSFLKWQYRRYSTNNLYMMSELTQRARQVYPWRFILEAEFGQLDLKQSMDQYVSVSEDPYFGLGLRIERDFSEYTKMFVKGGAEFRSFVYSNPLLPEIQTLDQNVYALQVGFSVRFPGTKRCKIGGCGVVMKHMHNGVEYRGSGIFNYQNRKIGQWY</sequence>
<evidence type="ECO:0000313" key="2">
    <source>
        <dbReference type="EMBL" id="MFC3881477.1"/>
    </source>
</evidence>
<reference evidence="3" key="1">
    <citation type="journal article" date="2019" name="Int. J. Syst. Evol. Microbiol.">
        <title>The Global Catalogue of Microorganisms (GCM) 10K type strain sequencing project: providing services to taxonomists for standard genome sequencing and annotation.</title>
        <authorList>
            <consortium name="The Broad Institute Genomics Platform"/>
            <consortium name="The Broad Institute Genome Sequencing Center for Infectious Disease"/>
            <person name="Wu L."/>
            <person name="Ma J."/>
        </authorList>
    </citation>
    <scope>NUCLEOTIDE SEQUENCE [LARGE SCALE GENOMIC DNA]</scope>
    <source>
        <strain evidence="3">CCUG 60523</strain>
    </source>
</reference>
<evidence type="ECO:0008006" key="4">
    <source>
        <dbReference type="Google" id="ProtNLM"/>
    </source>
</evidence>
<dbReference type="Proteomes" id="UP001595805">
    <property type="component" value="Unassembled WGS sequence"/>
</dbReference>
<accession>A0ABV8AU00</accession>
<proteinExistence type="predicted"/>
<dbReference type="EMBL" id="JBHRZS010000007">
    <property type="protein sequence ID" value="MFC3881477.1"/>
    <property type="molecule type" value="Genomic_DNA"/>
</dbReference>
<dbReference type="RefSeq" id="WP_377906821.1">
    <property type="nucleotide sequence ID" value="NZ_JBHRZS010000007.1"/>
</dbReference>
<feature type="signal peptide" evidence="1">
    <location>
        <begin position="1"/>
        <end position="21"/>
    </location>
</feature>
<evidence type="ECO:0000313" key="3">
    <source>
        <dbReference type="Proteomes" id="UP001595805"/>
    </source>
</evidence>
<evidence type="ECO:0000256" key="1">
    <source>
        <dbReference type="SAM" id="SignalP"/>
    </source>
</evidence>
<feature type="chain" id="PRO_5046359313" description="DUF4421 domain-containing protein" evidence="1">
    <location>
        <begin position="22"/>
        <end position="327"/>
    </location>
</feature>